<dbReference type="AlphaFoldDB" id="A0A4R1QK91"/>
<accession>A0A4R1QK91</accession>
<evidence type="ECO:0000313" key="2">
    <source>
        <dbReference type="EMBL" id="TCL53567.1"/>
    </source>
</evidence>
<dbReference type="Proteomes" id="UP000295184">
    <property type="component" value="Unassembled WGS sequence"/>
</dbReference>
<gene>
    <name evidence="2" type="ORF">EDD77_13126</name>
</gene>
<comment type="caution">
    <text evidence="2">The sequence shown here is derived from an EMBL/GenBank/DDBJ whole genome shotgun (WGS) entry which is preliminary data.</text>
</comment>
<keyword evidence="1" id="KW-0175">Coiled coil</keyword>
<dbReference type="EMBL" id="SLUM01000031">
    <property type="protein sequence ID" value="TCL53567.1"/>
    <property type="molecule type" value="Genomic_DNA"/>
</dbReference>
<reference evidence="2 3" key="1">
    <citation type="submission" date="2019-03" db="EMBL/GenBank/DDBJ databases">
        <title>Genomic Encyclopedia of Type Strains, Phase IV (KMG-IV): sequencing the most valuable type-strain genomes for metagenomic binning, comparative biology and taxonomic classification.</title>
        <authorList>
            <person name="Goeker M."/>
        </authorList>
    </citation>
    <scope>NUCLEOTIDE SEQUENCE [LARGE SCALE GENOMIC DNA]</scope>
    <source>
        <strain evidence="2 3">DSM 100451</strain>
    </source>
</reference>
<dbReference type="OrthoDB" id="1855531at2"/>
<protein>
    <submittedName>
        <fullName evidence="2">Uncharacterized protein</fullName>
    </submittedName>
</protein>
<dbReference type="RefSeq" id="WP_058965496.1">
    <property type="nucleotide sequence ID" value="NZ_CABKVM010000018.1"/>
</dbReference>
<feature type="coiled-coil region" evidence="1">
    <location>
        <begin position="19"/>
        <end position="64"/>
    </location>
</feature>
<evidence type="ECO:0000313" key="3">
    <source>
        <dbReference type="Proteomes" id="UP000295184"/>
    </source>
</evidence>
<proteinExistence type="predicted"/>
<sequence>MLTSETEKKRTRRSPEERAADFDAKIEAVNHTIADLEAKKQAAVSSYDEKIAAARKRVKVLEEKKAAIFAPKSKRKVRKTKKQKIQDILKQAQKAGMNPQEIAECLGIDFEG</sequence>
<organism evidence="2 3">
    <name type="scientific">Allofournierella massiliensis</name>
    <dbReference type="NCBI Taxonomy" id="1650663"/>
    <lineage>
        <taxon>Bacteria</taxon>
        <taxon>Bacillati</taxon>
        <taxon>Bacillota</taxon>
        <taxon>Clostridia</taxon>
        <taxon>Eubacteriales</taxon>
        <taxon>Oscillospiraceae</taxon>
        <taxon>Allofournierella</taxon>
    </lineage>
</organism>
<evidence type="ECO:0000256" key="1">
    <source>
        <dbReference type="SAM" id="Coils"/>
    </source>
</evidence>
<name>A0A4R1QK91_9FIRM</name>